<protein>
    <submittedName>
        <fullName evidence="2">Uncharacterized protein</fullName>
    </submittedName>
</protein>
<organism evidence="2 3">
    <name type="scientific">Ditylenchus destructor</name>
    <dbReference type="NCBI Taxonomy" id="166010"/>
    <lineage>
        <taxon>Eukaryota</taxon>
        <taxon>Metazoa</taxon>
        <taxon>Ecdysozoa</taxon>
        <taxon>Nematoda</taxon>
        <taxon>Chromadorea</taxon>
        <taxon>Rhabditida</taxon>
        <taxon>Tylenchina</taxon>
        <taxon>Tylenchomorpha</taxon>
        <taxon>Sphaerularioidea</taxon>
        <taxon>Anguinidae</taxon>
        <taxon>Anguininae</taxon>
        <taxon>Ditylenchus</taxon>
    </lineage>
</organism>
<proteinExistence type="predicted"/>
<sequence length="94" mass="11010">MSHLSCSWKKSAQCGWSVEWKRGKTRLYTKCPKNEPCSHGPPFVQQAISVQPARVYICQIVIIFFTIRRRRDRVCRRRAAIEKSGKVGLFWQLN</sequence>
<dbReference type="AlphaFoldDB" id="A0AAD4MTL5"/>
<accession>A0AAD4MTL5</accession>
<keyword evidence="1" id="KW-0472">Membrane</keyword>
<keyword evidence="1" id="KW-0812">Transmembrane</keyword>
<evidence type="ECO:0000313" key="3">
    <source>
        <dbReference type="Proteomes" id="UP001201812"/>
    </source>
</evidence>
<comment type="caution">
    <text evidence="2">The sequence shown here is derived from an EMBL/GenBank/DDBJ whole genome shotgun (WGS) entry which is preliminary data.</text>
</comment>
<evidence type="ECO:0000313" key="2">
    <source>
        <dbReference type="EMBL" id="KAI1703325.1"/>
    </source>
</evidence>
<gene>
    <name evidence="2" type="ORF">DdX_14960</name>
</gene>
<name>A0AAD4MTL5_9BILA</name>
<feature type="transmembrane region" description="Helical" evidence="1">
    <location>
        <begin position="48"/>
        <end position="67"/>
    </location>
</feature>
<reference evidence="2" key="1">
    <citation type="submission" date="2022-01" db="EMBL/GenBank/DDBJ databases">
        <title>Genome Sequence Resource for Two Populations of Ditylenchus destructor, the Migratory Endoparasitic Phytonematode.</title>
        <authorList>
            <person name="Zhang H."/>
            <person name="Lin R."/>
            <person name="Xie B."/>
        </authorList>
    </citation>
    <scope>NUCLEOTIDE SEQUENCE</scope>
    <source>
        <strain evidence="2">BazhouSP</strain>
    </source>
</reference>
<dbReference type="Proteomes" id="UP001201812">
    <property type="component" value="Unassembled WGS sequence"/>
</dbReference>
<evidence type="ECO:0000256" key="1">
    <source>
        <dbReference type="SAM" id="Phobius"/>
    </source>
</evidence>
<keyword evidence="1" id="KW-1133">Transmembrane helix</keyword>
<dbReference type="EMBL" id="JAKKPZ010000084">
    <property type="protein sequence ID" value="KAI1703325.1"/>
    <property type="molecule type" value="Genomic_DNA"/>
</dbReference>
<keyword evidence="3" id="KW-1185">Reference proteome</keyword>